<organism evidence="2">
    <name type="scientific">Pithovirus LCPAC403</name>
    <dbReference type="NCBI Taxonomy" id="2506596"/>
    <lineage>
        <taxon>Viruses</taxon>
        <taxon>Pithoviruses</taxon>
    </lineage>
</organism>
<sequence>MYHNAGFTFSYVTYVIAIILFIVAVVFAVWYFSLENNDNEKRRDIIEKKNTAELFFLGAIALVLVALYSGARSAAMYGMENNLFDGKVM</sequence>
<keyword evidence="1" id="KW-1133">Transmembrane helix</keyword>
<evidence type="ECO:0008006" key="3">
    <source>
        <dbReference type="Google" id="ProtNLM"/>
    </source>
</evidence>
<name>A0A481ZCX5_9VIRU</name>
<accession>A0A481ZCX5</accession>
<feature type="transmembrane region" description="Helical" evidence="1">
    <location>
        <begin position="54"/>
        <end position="71"/>
    </location>
</feature>
<evidence type="ECO:0000256" key="1">
    <source>
        <dbReference type="SAM" id="Phobius"/>
    </source>
</evidence>
<keyword evidence="1" id="KW-0812">Transmembrane</keyword>
<reference evidence="2" key="1">
    <citation type="journal article" date="2019" name="MBio">
        <title>Virus Genomes from Deep Sea Sediments Expand the Ocean Megavirome and Support Independent Origins of Viral Gigantism.</title>
        <authorList>
            <person name="Backstrom D."/>
            <person name="Yutin N."/>
            <person name="Jorgensen S.L."/>
            <person name="Dharamshi J."/>
            <person name="Homa F."/>
            <person name="Zaremba-Niedwiedzka K."/>
            <person name="Spang A."/>
            <person name="Wolf Y.I."/>
            <person name="Koonin E.V."/>
            <person name="Ettema T.J."/>
        </authorList>
    </citation>
    <scope>NUCLEOTIDE SEQUENCE</scope>
</reference>
<gene>
    <name evidence="2" type="ORF">LCPAC403_01240</name>
</gene>
<protein>
    <recommendedName>
        <fullName evidence="3">Transmembrane protein</fullName>
    </recommendedName>
</protein>
<keyword evidence="1" id="KW-0472">Membrane</keyword>
<proteinExistence type="predicted"/>
<dbReference type="EMBL" id="MK500589">
    <property type="protein sequence ID" value="QBK92990.1"/>
    <property type="molecule type" value="Genomic_DNA"/>
</dbReference>
<feature type="transmembrane region" description="Helical" evidence="1">
    <location>
        <begin position="12"/>
        <end position="33"/>
    </location>
</feature>
<evidence type="ECO:0000313" key="2">
    <source>
        <dbReference type="EMBL" id="QBK92990.1"/>
    </source>
</evidence>